<proteinExistence type="predicted"/>
<dbReference type="Gene3D" id="1.20.5.780">
    <property type="entry name" value="Single helix bin"/>
    <property type="match status" value="1"/>
</dbReference>
<dbReference type="STRING" id="629680.SAMN04489751_1540"/>
<dbReference type="AlphaFoldDB" id="A0A1H1QIU7"/>
<organism evidence="1 2">
    <name type="scientific">Brevibacterium sandarakinum</name>
    <dbReference type="NCBI Taxonomy" id="629680"/>
    <lineage>
        <taxon>Bacteria</taxon>
        <taxon>Bacillati</taxon>
        <taxon>Actinomycetota</taxon>
        <taxon>Actinomycetes</taxon>
        <taxon>Micrococcales</taxon>
        <taxon>Brevibacteriaceae</taxon>
        <taxon>Brevibacterium</taxon>
    </lineage>
</organism>
<dbReference type="GO" id="GO:0006355">
    <property type="term" value="P:regulation of DNA-templated transcription"/>
    <property type="evidence" value="ECO:0007669"/>
    <property type="project" value="InterPro"/>
</dbReference>
<keyword evidence="2" id="KW-1185">Reference proteome</keyword>
<protein>
    <recommendedName>
        <fullName evidence="3">Ribbon-helix-helix protein, copG family</fullName>
    </recommendedName>
</protein>
<dbReference type="InterPro" id="IPR010985">
    <property type="entry name" value="Ribbon_hlx_hlx"/>
</dbReference>
<evidence type="ECO:0008006" key="3">
    <source>
        <dbReference type="Google" id="ProtNLM"/>
    </source>
</evidence>
<reference evidence="1" key="1">
    <citation type="submission" date="2016-10" db="EMBL/GenBank/DDBJ databases">
        <authorList>
            <person name="Varghese N."/>
            <person name="Submissions S."/>
        </authorList>
    </citation>
    <scope>NUCLEOTIDE SEQUENCE [LARGE SCALE GENOMIC DNA]</scope>
    <source>
        <strain evidence="1">DSM 22082</strain>
    </source>
</reference>
<accession>A0A1H1QIU7</accession>
<evidence type="ECO:0000313" key="2">
    <source>
        <dbReference type="Proteomes" id="UP000199700"/>
    </source>
</evidence>
<dbReference type="SUPFAM" id="SSF47598">
    <property type="entry name" value="Ribbon-helix-helix"/>
    <property type="match status" value="1"/>
</dbReference>
<dbReference type="RefSeq" id="WP_092104534.1">
    <property type="nucleotide sequence ID" value="NZ_LT629739.1"/>
</dbReference>
<dbReference type="EMBL" id="LT629739">
    <property type="protein sequence ID" value="SDS23324.1"/>
    <property type="molecule type" value="Genomic_DNA"/>
</dbReference>
<dbReference type="OrthoDB" id="4426404at2"/>
<name>A0A1H1QIU7_BRESA</name>
<sequence length="67" mass="7574">MAMTLRLNKDDEQLLARLAEQDGVSRQAIVINAIHEMAERRGHEAQVSAASKRARERYGDLLDRLGK</sequence>
<gene>
    <name evidence="1" type="ORF">SAMN04489751_1540</name>
</gene>
<dbReference type="Proteomes" id="UP000199700">
    <property type="component" value="Chromosome"/>
</dbReference>
<evidence type="ECO:0000313" key="1">
    <source>
        <dbReference type="EMBL" id="SDS23324.1"/>
    </source>
</evidence>